<feature type="region of interest" description="Disordered" evidence="6">
    <location>
        <begin position="435"/>
        <end position="473"/>
    </location>
</feature>
<dbReference type="PANTHER" id="PTHR23239:SF105">
    <property type="entry name" value="KERATIN, TYPE I CYTOSKELETAL 16"/>
    <property type="match status" value="1"/>
</dbReference>
<dbReference type="GO" id="GO:0045109">
    <property type="term" value="P:intermediate filament organization"/>
    <property type="evidence" value="ECO:0007669"/>
    <property type="project" value="TreeGrafter"/>
</dbReference>
<evidence type="ECO:0000256" key="2">
    <source>
        <dbReference type="ARBA" id="ARBA00022754"/>
    </source>
</evidence>
<dbReference type="GO" id="GO:0045095">
    <property type="term" value="C:keratin filament"/>
    <property type="evidence" value="ECO:0007669"/>
    <property type="project" value="TreeGrafter"/>
</dbReference>
<dbReference type="SMART" id="SM01391">
    <property type="entry name" value="Filament"/>
    <property type="match status" value="1"/>
</dbReference>
<dbReference type="OrthoDB" id="2441647at2759"/>
<keyword evidence="3 5" id="KW-0175">Coiled coil</keyword>
<dbReference type="AlphaFoldDB" id="A0A2Y9EAZ1"/>
<dbReference type="RefSeq" id="XP_004390383.1">
    <property type="nucleotide sequence ID" value="XM_004390326.1"/>
</dbReference>
<dbReference type="InterPro" id="IPR039008">
    <property type="entry name" value="IF_rod_dom"/>
</dbReference>
<feature type="coiled-coil region" evidence="5">
    <location>
        <begin position="118"/>
        <end position="152"/>
    </location>
</feature>
<dbReference type="GeneID" id="101349001"/>
<dbReference type="Proteomes" id="UP000248480">
    <property type="component" value="Unplaced"/>
</dbReference>
<gene>
    <name evidence="9" type="primary">LOC101349001</name>
</gene>
<dbReference type="PROSITE" id="PS00226">
    <property type="entry name" value="IF_ROD_1"/>
    <property type="match status" value="1"/>
</dbReference>
<dbReference type="Gene3D" id="1.20.5.170">
    <property type="match status" value="1"/>
</dbReference>
<evidence type="ECO:0000256" key="6">
    <source>
        <dbReference type="SAM" id="MobiDB-lite"/>
    </source>
</evidence>
<sequence>MATCSRQFTSSSVKGSCGVGGGSSRISSILAAGSCRAPSAYGGLSVSSSRFSSGGACGIGYGGGFSSSSSFGGALGSGLGGGYGGGLGASFGVGLGGGFGGGLGGGDGLLVVSEKVTMQNLNDRLASYLDKVRALEEANTDLEVKIREWYQRQQPVLIKDYSHYFQTIEDLRNKIIKATIENAQPVLQIDNARLAADDFRTKYEHELVLRQSVEADINGLRRVLDELTLARTDLEMQLESLKEELAYLRKNHEEEMLVLRGQTGGDISVEMDAAPGVDLSRILNEMRDQYEQIAEKNRREAEAWFLSKTEELNKEVASNSELLQSGRSEVIELRRVFQSLEIELQSQLSMKASLENSLEETKGRYCMQLAQIQGLISSVEEQLAQLRCEMEQQSQEYQILLDVKTRLEQEIATYRRLLEGEATHLFPQQVSGQSYSSHEVSSSSSSFSSSHQTRPILKEQSSSSFSQSQLSKP</sequence>
<feature type="domain" description="IF rod" evidence="7">
    <location>
        <begin position="114"/>
        <end position="425"/>
    </location>
</feature>
<keyword evidence="2 4" id="KW-0403">Intermediate filament</keyword>
<dbReference type="PANTHER" id="PTHR23239">
    <property type="entry name" value="INTERMEDIATE FILAMENT"/>
    <property type="match status" value="1"/>
</dbReference>
<dbReference type="SUPFAM" id="SSF64593">
    <property type="entry name" value="Intermediate filament protein, coiled coil region"/>
    <property type="match status" value="2"/>
</dbReference>
<feature type="coiled-coil region" evidence="5">
    <location>
        <begin position="369"/>
        <end position="410"/>
    </location>
</feature>
<evidence type="ECO:0000256" key="5">
    <source>
        <dbReference type="SAM" id="Coils"/>
    </source>
</evidence>
<dbReference type="InterPro" id="IPR002957">
    <property type="entry name" value="Keratin_I"/>
</dbReference>
<feature type="region of interest" description="Disordered" evidence="6">
    <location>
        <begin position="1"/>
        <end position="20"/>
    </location>
</feature>
<dbReference type="InterPro" id="IPR018039">
    <property type="entry name" value="IF_conserved"/>
</dbReference>
<dbReference type="STRING" id="127582.A0A2Y9EAZ1"/>
<feature type="compositionally biased region" description="Low complexity" evidence="6">
    <location>
        <begin position="460"/>
        <end position="473"/>
    </location>
</feature>
<evidence type="ECO:0000256" key="3">
    <source>
        <dbReference type="ARBA" id="ARBA00023054"/>
    </source>
</evidence>
<dbReference type="FunFam" id="1.20.5.500:FF:000001">
    <property type="entry name" value="Type II keratin 23"/>
    <property type="match status" value="1"/>
</dbReference>
<dbReference type="PROSITE" id="PS51842">
    <property type="entry name" value="IF_ROD_2"/>
    <property type="match status" value="1"/>
</dbReference>
<dbReference type="Pfam" id="PF00038">
    <property type="entry name" value="Filament"/>
    <property type="match status" value="1"/>
</dbReference>
<dbReference type="FunCoup" id="A0A2Y9EAZ1">
    <property type="interactions" value="237"/>
</dbReference>
<dbReference type="Gene3D" id="1.20.5.1160">
    <property type="entry name" value="Vasodilator-stimulated phosphoprotein"/>
    <property type="match status" value="1"/>
</dbReference>
<proteinExistence type="inferred from homology"/>
<keyword evidence="1" id="KW-0416">Keratin</keyword>
<dbReference type="FunFam" id="1.20.5.170:FF:000002">
    <property type="entry name" value="Type I keratin KA11"/>
    <property type="match status" value="1"/>
</dbReference>
<evidence type="ECO:0000259" key="7">
    <source>
        <dbReference type="PROSITE" id="PS51842"/>
    </source>
</evidence>
<dbReference type="KEGG" id="tmu:101349001"/>
<reference evidence="9" key="1">
    <citation type="submission" date="2025-08" db="UniProtKB">
        <authorList>
            <consortium name="RefSeq"/>
        </authorList>
    </citation>
    <scope>IDENTIFICATION</scope>
</reference>
<keyword evidence="8" id="KW-1185">Reference proteome</keyword>
<protein>
    <submittedName>
        <fullName evidence="9">Keratin, type I cytoskeletal 16</fullName>
    </submittedName>
</protein>
<dbReference type="InParanoid" id="A0A2Y9EAZ1"/>
<evidence type="ECO:0000313" key="9">
    <source>
        <dbReference type="RefSeq" id="XP_004390383.1"/>
    </source>
</evidence>
<dbReference type="FunFam" id="1.20.5.1160:FF:000002">
    <property type="entry name" value="Type I keratin 10"/>
    <property type="match status" value="1"/>
</dbReference>
<dbReference type="Gene3D" id="1.20.5.500">
    <property type="entry name" value="Single helix bin"/>
    <property type="match status" value="1"/>
</dbReference>
<name>A0A2Y9EAZ1_TRIMA</name>
<dbReference type="GO" id="GO:0005198">
    <property type="term" value="F:structural molecule activity"/>
    <property type="evidence" value="ECO:0007669"/>
    <property type="project" value="InterPro"/>
</dbReference>
<evidence type="ECO:0000256" key="4">
    <source>
        <dbReference type="RuleBase" id="RU000685"/>
    </source>
</evidence>
<dbReference type="GO" id="GO:0030855">
    <property type="term" value="P:epithelial cell differentiation"/>
    <property type="evidence" value="ECO:0007669"/>
    <property type="project" value="TreeGrafter"/>
</dbReference>
<comment type="similarity">
    <text evidence="4">Belongs to the intermediate filament family.</text>
</comment>
<accession>A0A2Y9EAZ1</accession>
<dbReference type="PRINTS" id="PR01248">
    <property type="entry name" value="TYPE1KERATIN"/>
</dbReference>
<organism evidence="8 9">
    <name type="scientific">Trichechus manatus latirostris</name>
    <name type="common">Florida manatee</name>
    <dbReference type="NCBI Taxonomy" id="127582"/>
    <lineage>
        <taxon>Eukaryota</taxon>
        <taxon>Metazoa</taxon>
        <taxon>Chordata</taxon>
        <taxon>Craniata</taxon>
        <taxon>Vertebrata</taxon>
        <taxon>Euteleostomi</taxon>
        <taxon>Mammalia</taxon>
        <taxon>Eutheria</taxon>
        <taxon>Afrotheria</taxon>
        <taxon>Sirenia</taxon>
        <taxon>Trichechidae</taxon>
        <taxon>Trichechus</taxon>
    </lineage>
</organism>
<evidence type="ECO:0000256" key="1">
    <source>
        <dbReference type="ARBA" id="ARBA00022744"/>
    </source>
</evidence>
<feature type="coiled-coil region" evidence="5">
    <location>
        <begin position="210"/>
        <end position="303"/>
    </location>
</feature>
<evidence type="ECO:0000313" key="8">
    <source>
        <dbReference type="Proteomes" id="UP000248480"/>
    </source>
</evidence>
<feature type="compositionally biased region" description="Low complexity" evidence="6">
    <location>
        <begin position="435"/>
        <end position="450"/>
    </location>
</feature>